<dbReference type="RefSeq" id="WP_076381443.1">
    <property type="nucleotide sequence ID" value="NZ_AP017422.1"/>
</dbReference>
<dbReference type="OrthoDB" id="9807209at2"/>
<sequence length="394" mass="45327">MKRILFISPVLPDNNGSGREKRAYYWLQKLQHHYEVDWLVITTQNLHTPTVPLSNYQHHQLSIPYARISKVAHMAAICLSFTLGSIRGSSLLGWYPLQKHDRKQLYNLYSNLRYEKIICFRLYLSEFAQYLQTVTHTTSMWLDMDDIESATWNSIGNLLLKNRIYKAGIYHKLAAAQFYVNEHKMLRLFDRIFVCSRKDQELLSSRFLTLDIHIHANKIESKPIPSISPTHGLTMLFVGTLGYYPNEEAIRWFVNHVFRIMHQRDNRFALIVAGYAPSVSLHSFLQQTPGITVYANCNDLASVYQLAQLAVTPLHAGGGTKIKVLEAMQYGLPVIATQEAVNGLDLEPGKHYIAAETSNEFIKSCEAILYNSNSYEKMRKDAYAIVNNQYSYTY</sequence>
<gene>
    <name evidence="2" type="ORF">SAMN05421788_109122</name>
</gene>
<accession>A0A1N7R4M1</accession>
<dbReference type="Gene3D" id="3.40.50.2000">
    <property type="entry name" value="Glycogen Phosphorylase B"/>
    <property type="match status" value="1"/>
</dbReference>
<organism evidence="2 3">
    <name type="scientific">Filimonas lacunae</name>
    <dbReference type="NCBI Taxonomy" id="477680"/>
    <lineage>
        <taxon>Bacteria</taxon>
        <taxon>Pseudomonadati</taxon>
        <taxon>Bacteroidota</taxon>
        <taxon>Chitinophagia</taxon>
        <taxon>Chitinophagales</taxon>
        <taxon>Chitinophagaceae</taxon>
        <taxon>Filimonas</taxon>
    </lineage>
</organism>
<reference evidence="3" key="1">
    <citation type="submission" date="2017-01" db="EMBL/GenBank/DDBJ databases">
        <authorList>
            <person name="Varghese N."/>
            <person name="Submissions S."/>
        </authorList>
    </citation>
    <scope>NUCLEOTIDE SEQUENCE [LARGE SCALE GENOMIC DNA]</scope>
    <source>
        <strain evidence="3">DSM 21054</strain>
    </source>
</reference>
<dbReference type="Pfam" id="PF13692">
    <property type="entry name" value="Glyco_trans_1_4"/>
    <property type="match status" value="1"/>
</dbReference>
<name>A0A1N7R4M1_9BACT</name>
<dbReference type="GO" id="GO:0009103">
    <property type="term" value="P:lipopolysaccharide biosynthetic process"/>
    <property type="evidence" value="ECO:0007669"/>
    <property type="project" value="TreeGrafter"/>
</dbReference>
<keyword evidence="3" id="KW-1185">Reference proteome</keyword>
<dbReference type="PANTHER" id="PTHR46401">
    <property type="entry name" value="GLYCOSYLTRANSFERASE WBBK-RELATED"/>
    <property type="match status" value="1"/>
</dbReference>
<dbReference type="EMBL" id="FTOR01000009">
    <property type="protein sequence ID" value="SIT30080.1"/>
    <property type="molecule type" value="Genomic_DNA"/>
</dbReference>
<dbReference type="SUPFAM" id="SSF53756">
    <property type="entry name" value="UDP-Glycosyltransferase/glycogen phosphorylase"/>
    <property type="match status" value="1"/>
</dbReference>
<proteinExistence type="predicted"/>
<evidence type="ECO:0000313" key="3">
    <source>
        <dbReference type="Proteomes" id="UP000186917"/>
    </source>
</evidence>
<keyword evidence="1 2" id="KW-0808">Transferase</keyword>
<dbReference type="STRING" id="477680.SAMN05421788_109122"/>
<protein>
    <submittedName>
        <fullName evidence="2">Glycosyl transferases group 1</fullName>
    </submittedName>
</protein>
<evidence type="ECO:0000313" key="2">
    <source>
        <dbReference type="EMBL" id="SIT30080.1"/>
    </source>
</evidence>
<dbReference type="GO" id="GO:0016757">
    <property type="term" value="F:glycosyltransferase activity"/>
    <property type="evidence" value="ECO:0007669"/>
    <property type="project" value="TreeGrafter"/>
</dbReference>
<dbReference type="Proteomes" id="UP000186917">
    <property type="component" value="Unassembled WGS sequence"/>
</dbReference>
<dbReference type="AlphaFoldDB" id="A0A1N7R4M1"/>
<evidence type="ECO:0000256" key="1">
    <source>
        <dbReference type="ARBA" id="ARBA00022679"/>
    </source>
</evidence>
<dbReference type="PANTHER" id="PTHR46401:SF2">
    <property type="entry name" value="GLYCOSYLTRANSFERASE WBBK-RELATED"/>
    <property type="match status" value="1"/>
</dbReference>